<dbReference type="VEuPathDB" id="VectorBase:CSON014318"/>
<evidence type="ECO:0000256" key="2">
    <source>
        <dbReference type="ARBA" id="ARBA00022723"/>
    </source>
</evidence>
<dbReference type="Pfam" id="PF07732">
    <property type="entry name" value="Cu-oxidase_3"/>
    <property type="match status" value="1"/>
</dbReference>
<feature type="domain" description="Plastocyanin-like" evidence="5">
    <location>
        <begin position="1031"/>
        <end position="1186"/>
    </location>
</feature>
<dbReference type="InterPro" id="IPR011706">
    <property type="entry name" value="Cu-oxidase_C"/>
</dbReference>
<protein>
    <submittedName>
        <fullName evidence="7">CSON014318 protein</fullName>
    </submittedName>
</protein>
<organism evidence="7">
    <name type="scientific">Culicoides sonorensis</name>
    <name type="common">Biting midge</name>
    <dbReference type="NCBI Taxonomy" id="179676"/>
    <lineage>
        <taxon>Eukaryota</taxon>
        <taxon>Metazoa</taxon>
        <taxon>Ecdysozoa</taxon>
        <taxon>Arthropoda</taxon>
        <taxon>Hexapoda</taxon>
        <taxon>Insecta</taxon>
        <taxon>Pterygota</taxon>
        <taxon>Neoptera</taxon>
        <taxon>Endopterygota</taxon>
        <taxon>Diptera</taxon>
        <taxon>Nematocera</taxon>
        <taxon>Chironomoidea</taxon>
        <taxon>Ceratopogonidae</taxon>
        <taxon>Ceratopogoninae</taxon>
        <taxon>Culicoides</taxon>
        <taxon>Monoculicoides</taxon>
    </lineage>
</organism>
<dbReference type="GO" id="GO:0016491">
    <property type="term" value="F:oxidoreductase activity"/>
    <property type="evidence" value="ECO:0007669"/>
    <property type="project" value="UniProtKB-KW"/>
</dbReference>
<sequence length="1221" mass="137192">MKSFVTIEQEKYLFCNSRIARACFLLPVSESQKKIKNSKSKLDQSTASSWWRPSVGTANIFSATHGVVQTHPSLSSNIPRPISASPSPLLGSVSVGSTPRSATLTPGGKLPFRHLDYSSSATAELRRNPSLSAPDECARACREGEPPRICYYHFTLEFYTVLGAACQVCTPNATNTVWSHCQCVLADGVERGILTANRMIPGPSIQVCEGDKVVIDVENHMEGMEVTIHWHGIHQRGTQYYDGVPYVTQCPIQQGTTFRYQWTGNAGTHFWHAHTGLQKVDGLYGSIIVRQPPSRDPNSHLYDFDLTTHIMLISDWLHEDAAERYPGRLAVNTGQDPESMLINGKGQFRDPNTGFMTNTPLEIFTITPGRRYRFRMINSFSSVCPAQITIEGHGLTIIATDGEPVHPVQVNTVISFSGERYDFVITADQPVGAYWIQLRGLGECGIKRAQQLAILRYARGPYQPASPPPTYDVGIPQGVVLNPLDAQCNRVRSDAICVNQLKNAKEIDRALLQEKPDVKVFLPFRFHLYRVEDLFQPNTYNRFLVAPTGDHVISLIDEISYLSPPAPLISQYDDIDPEQFCNGDNRPADCGANCMCTHKVDIPLNAIVEVVLVDEVQQPNLSHPFHLHGYSYNVIGIGRSPDTSVKKINLKHALDLDRRGLLHRQYDLPPQKDTIAVPNNGYVVLRFRADNPGFWLFHCHFLFHIVIGMNLVLQVGTHADIPPVPQGFPTCNDFLPPVLNPLDAICNVQRKNAICINQLKYGQKTDADVLKERPDIKIFLPFKFHIYNIDDLFQAGTHKRFMVASDGDHLISLIDEISYKSPSAPMLSQIDDIPPEQFCNVQQPNISHPFHLHGHSYYVIGVGRSPDKSVKKINLKHTLELDRKGLLHRHFQLPPMKDTVAVPNNGYAVLRFRANNPGYWLFHCHFMFHIVIGMNLIIHVGSKADLPPVMNPLDAICNVKRKDAICVSNLKNAVKVDRSVLVEKPDVKIFLPYRFYFYQVNDAFRPNEYNRFLVAPSGDHIISLIDGISYVNPPSPMLSQLDDIPPEQFCNGDNPNPNCGPNCMCTHKIDIPLNAVVEMVLVDEVQQENLSHPFHLHGYAYNVIGIGRSPDKTIKKINLKHMLELDRKGLIKRDFKGPPLKDTVAVPNNGYVVIRFKASNPGFWLMHCHFEFHNVIGMAFVLQVGSKSDWPPVPPGFPKCGHHLPPIRGLHNDFDFDKWKK</sequence>
<feature type="domain" description="Plastocyanin-like" evidence="5">
    <location>
        <begin position="564"/>
        <end position="716"/>
    </location>
</feature>
<accession>A0A336LNA3</accession>
<feature type="domain" description="Plastocyanin-like" evidence="6">
    <location>
        <begin position="183"/>
        <end position="293"/>
    </location>
</feature>
<dbReference type="InterPro" id="IPR001117">
    <property type="entry name" value="Cu-oxidase_2nd"/>
</dbReference>
<dbReference type="Pfam" id="PF07731">
    <property type="entry name" value="Cu-oxidase_2"/>
    <property type="match status" value="3"/>
</dbReference>
<reference evidence="7" key="1">
    <citation type="submission" date="2018-07" db="EMBL/GenBank/DDBJ databases">
        <authorList>
            <person name="Quirk P.G."/>
            <person name="Krulwich T.A."/>
        </authorList>
    </citation>
    <scope>NUCLEOTIDE SEQUENCE</scope>
</reference>
<evidence type="ECO:0000256" key="1">
    <source>
        <dbReference type="ARBA" id="ARBA00010609"/>
    </source>
</evidence>
<dbReference type="PROSITE" id="PS00080">
    <property type="entry name" value="MULTICOPPER_OXIDASE2"/>
    <property type="match status" value="3"/>
</dbReference>
<keyword evidence="3" id="KW-0560">Oxidoreductase</keyword>
<gene>
    <name evidence="7" type="primary">CSON014318</name>
</gene>
<dbReference type="FunFam" id="2.60.40.420:FF:000031">
    <property type="entry name" value="Laccase-2 isoform A"/>
    <property type="match status" value="1"/>
</dbReference>
<dbReference type="OMA" id="HATRRCT"/>
<dbReference type="FunFam" id="2.60.40.420:FF:000073">
    <property type="entry name" value="Laccase 2, isoform E"/>
    <property type="match status" value="1"/>
</dbReference>
<dbReference type="Pfam" id="PF00394">
    <property type="entry name" value="Cu-oxidase"/>
    <property type="match status" value="1"/>
</dbReference>
<dbReference type="EMBL" id="UFQT01000078">
    <property type="protein sequence ID" value="SSX19430.1"/>
    <property type="molecule type" value="Genomic_DNA"/>
</dbReference>
<dbReference type="InterPro" id="IPR045087">
    <property type="entry name" value="Cu-oxidase_fam"/>
</dbReference>
<evidence type="ECO:0000313" key="7">
    <source>
        <dbReference type="EMBL" id="SSX19430.1"/>
    </source>
</evidence>
<dbReference type="CDD" id="cd13884">
    <property type="entry name" value="CuRO_2_tcLCC_insect_like"/>
    <property type="match status" value="1"/>
</dbReference>
<dbReference type="CDD" id="cd13905">
    <property type="entry name" value="CuRO_3_tcLLC2_insect_like"/>
    <property type="match status" value="3"/>
</dbReference>
<dbReference type="GO" id="GO:0005886">
    <property type="term" value="C:plasma membrane"/>
    <property type="evidence" value="ECO:0007669"/>
    <property type="project" value="TreeGrafter"/>
</dbReference>
<evidence type="ECO:0000256" key="3">
    <source>
        <dbReference type="ARBA" id="ARBA00023002"/>
    </source>
</evidence>
<dbReference type="InterPro" id="IPR011707">
    <property type="entry name" value="Cu-oxidase-like_N"/>
</dbReference>
<dbReference type="InterPro" id="IPR008972">
    <property type="entry name" value="Cupredoxin"/>
</dbReference>
<comment type="similarity">
    <text evidence="1">Belongs to the multicopper oxidase family.</text>
</comment>
<feature type="domain" description="Plastocyanin-like" evidence="5">
    <location>
        <begin position="844"/>
        <end position="939"/>
    </location>
</feature>
<proteinExistence type="inferred from homology"/>
<dbReference type="SUPFAM" id="SSF49503">
    <property type="entry name" value="Cupredoxins"/>
    <property type="match status" value="5"/>
</dbReference>
<dbReference type="CDD" id="cd13858">
    <property type="entry name" value="CuRO_1_tcLCC2_insect_like"/>
    <property type="match status" value="1"/>
</dbReference>
<feature type="domain" description="Plastocyanin-like" evidence="4">
    <location>
        <begin position="309"/>
        <end position="458"/>
    </location>
</feature>
<dbReference type="FunFam" id="2.60.40.420:FF:000045">
    <property type="entry name" value="Laccase 2"/>
    <property type="match status" value="1"/>
</dbReference>
<name>A0A336LNA3_CULSO</name>
<dbReference type="PANTHER" id="PTHR11709">
    <property type="entry name" value="MULTI-COPPER OXIDASE"/>
    <property type="match status" value="1"/>
</dbReference>
<evidence type="ECO:0000259" key="5">
    <source>
        <dbReference type="Pfam" id="PF07731"/>
    </source>
</evidence>
<dbReference type="PANTHER" id="PTHR11709:SF232">
    <property type="entry name" value="STRAW, ISOFORM G"/>
    <property type="match status" value="1"/>
</dbReference>
<dbReference type="GO" id="GO:0006826">
    <property type="term" value="P:iron ion transport"/>
    <property type="evidence" value="ECO:0007669"/>
    <property type="project" value="TreeGrafter"/>
</dbReference>
<dbReference type="AlphaFoldDB" id="A0A336LNA3"/>
<evidence type="ECO:0000259" key="6">
    <source>
        <dbReference type="Pfam" id="PF07732"/>
    </source>
</evidence>
<dbReference type="GO" id="GO:0005507">
    <property type="term" value="F:copper ion binding"/>
    <property type="evidence" value="ECO:0007669"/>
    <property type="project" value="InterPro"/>
</dbReference>
<dbReference type="Gene3D" id="2.60.40.420">
    <property type="entry name" value="Cupredoxins - blue copper proteins"/>
    <property type="match status" value="5"/>
</dbReference>
<keyword evidence="2" id="KW-0479">Metal-binding</keyword>
<dbReference type="InterPro" id="IPR002355">
    <property type="entry name" value="Cu_oxidase_Cu_BS"/>
</dbReference>
<evidence type="ECO:0000259" key="4">
    <source>
        <dbReference type="Pfam" id="PF00394"/>
    </source>
</evidence>
<dbReference type="PROSITE" id="PS00079">
    <property type="entry name" value="MULTICOPPER_OXIDASE1"/>
    <property type="match status" value="2"/>
</dbReference>
<dbReference type="InterPro" id="IPR033138">
    <property type="entry name" value="Cu_oxidase_CS"/>
</dbReference>